<evidence type="ECO:0000256" key="4">
    <source>
        <dbReference type="ARBA" id="ARBA00022840"/>
    </source>
</evidence>
<keyword evidence="8" id="KW-0808">Transferase</keyword>
<reference evidence="8 9" key="1">
    <citation type="submission" date="2012-10" db="EMBL/GenBank/DDBJ databases">
        <title>Genome sequencing and analysis of entomopathogenic fungi Beauveria bassiana D1-5.</title>
        <authorList>
            <person name="Li Q."/>
            <person name="Wang L."/>
            <person name="Zhang Z."/>
            <person name="Wang Q."/>
            <person name="Ren J."/>
            <person name="Wang M."/>
            <person name="Xu W."/>
            <person name="Wang J."/>
            <person name="Lu Y."/>
            <person name="Du Q."/>
            <person name="Sun Z."/>
        </authorList>
    </citation>
    <scope>NUCLEOTIDE SEQUENCE [LARGE SCALE GENOMIC DNA]</scope>
    <source>
        <strain evidence="8 9">D1-5</strain>
    </source>
</reference>
<dbReference type="AlphaFoldDB" id="A0A0A2VXB6"/>
<dbReference type="InterPro" id="IPR017441">
    <property type="entry name" value="Protein_kinase_ATP_BS"/>
</dbReference>
<dbReference type="PANTHER" id="PTHR48012:SF26">
    <property type="entry name" value="SERINE_THREONINE-PROTEIN KINASE DDB_G0283821-RELATED"/>
    <property type="match status" value="1"/>
</dbReference>
<comment type="caution">
    <text evidence="8">The sequence shown here is derived from an EMBL/GenBank/DDBJ whole genome shotgun (WGS) entry which is preliminary data.</text>
</comment>
<dbReference type="PROSITE" id="PS00107">
    <property type="entry name" value="PROTEIN_KINASE_ATP"/>
    <property type="match status" value="1"/>
</dbReference>
<dbReference type="Gene3D" id="1.10.510.10">
    <property type="entry name" value="Transferase(Phosphotransferase) domain 1"/>
    <property type="match status" value="1"/>
</dbReference>
<dbReference type="PANTHER" id="PTHR48012">
    <property type="entry name" value="STERILE20-LIKE KINASE, ISOFORM B-RELATED"/>
    <property type="match status" value="1"/>
</dbReference>
<evidence type="ECO:0000256" key="2">
    <source>
        <dbReference type="ARBA" id="ARBA00012513"/>
    </source>
</evidence>
<dbReference type="GO" id="GO:0004674">
    <property type="term" value="F:protein serine/threonine kinase activity"/>
    <property type="evidence" value="ECO:0007669"/>
    <property type="project" value="UniProtKB-EC"/>
</dbReference>
<name>A0A0A2VXB6_BEABA</name>
<organism evidence="8 9">
    <name type="scientific">Beauveria bassiana D1-5</name>
    <dbReference type="NCBI Taxonomy" id="1245745"/>
    <lineage>
        <taxon>Eukaryota</taxon>
        <taxon>Fungi</taxon>
        <taxon>Dikarya</taxon>
        <taxon>Ascomycota</taxon>
        <taxon>Pezizomycotina</taxon>
        <taxon>Sordariomycetes</taxon>
        <taxon>Hypocreomycetidae</taxon>
        <taxon>Hypocreales</taxon>
        <taxon>Cordycipitaceae</taxon>
        <taxon>Beauveria</taxon>
    </lineage>
</organism>
<dbReference type="InterPro" id="IPR000253">
    <property type="entry name" value="FHA_dom"/>
</dbReference>
<protein>
    <recommendedName>
        <fullName evidence="2">non-specific serine/threonine protein kinase</fullName>
        <ecNumber evidence="2">2.7.11.1</ecNumber>
    </recommendedName>
</protein>
<evidence type="ECO:0000256" key="5">
    <source>
        <dbReference type="PROSITE-ProRule" id="PRU10141"/>
    </source>
</evidence>
<dbReference type="GO" id="GO:0005737">
    <property type="term" value="C:cytoplasm"/>
    <property type="evidence" value="ECO:0007669"/>
    <property type="project" value="TreeGrafter"/>
</dbReference>
<evidence type="ECO:0000313" key="9">
    <source>
        <dbReference type="Proteomes" id="UP000030106"/>
    </source>
</evidence>
<accession>A0A0A2VXB6</accession>
<dbReference type="HOGENOM" id="CLU_367211_0_0_1"/>
<dbReference type="PROSITE" id="PS50006">
    <property type="entry name" value="FHA_DOMAIN"/>
    <property type="match status" value="1"/>
</dbReference>
<evidence type="ECO:0000256" key="1">
    <source>
        <dbReference type="ARBA" id="ARBA00005575"/>
    </source>
</evidence>
<evidence type="ECO:0000313" key="8">
    <source>
        <dbReference type="EMBL" id="KGQ05394.1"/>
    </source>
</evidence>
<sequence length="759" mass="84450">MPYLADGWQKKETTPFYVSFYDSVKSKDPQCFTHTRLFVSSATHNTENTMAWTIISIRAPSCVVDDPHNAIFRTSDDIEYTEDDFSAKSITEQSDHGTPAPTSFPPDVTLALTTDHFPKDPSVGFVLGTDRDRCDILLPSLSEFGISKRQFAITFQTTTGAVLLRNLSKQRTIILLRGVGRRIRLKEQRVLSQGGSIVCFFGLDLEFNRTWGYDDMSHLYIAFLDRLAKSIPNLEALRLLTATEPSARTSFSQARSVYGSERCIGSGDSARVFRAMHRQTGDLVAIKRYREETSSATFFKEASIFCTLKHRHILTFHEFNVKNGVAELIMEYAVFGSLVKPIRNNKLTVEEACTTTKHTLLALQYLHGKGITHRDINPANILITTRNPFHAKIADFSVSSQAEQLNTFCGTKRYLAPEVHRPPYTAKVDIWSVGVVVMDLWGLLPRQGDGSRIPRQGPGSWTEQIVARAREVSNITTELLNMCLQLDPENRATAEQCLQLPLFHNEGGGGEGGAPFVNHLDDVVRRELPHLPDQQRQAPLAPSYDLPPEALDVLRPATANAAFEAWQGEGVAAVGLDNIIPDTAACNMQGRPLDLPAQREEHPVWNGDALEPFLPHGEGWIPAFDLQLEGWDGGENFVSLEGIPTMNPINVNAEAIGPGAKDNETLVARGIIYHFFDWRGTEIANIPDQAMVNVTHMVATAGLRFCQIRGARFQELIKDKKRVITGINRIRGTYMPYGNAIDVCVQLRIDTSGLPSFLS</sequence>
<feature type="binding site" evidence="5">
    <location>
        <position position="287"/>
    </location>
    <ligand>
        <name>ATP</name>
        <dbReference type="ChEBI" id="CHEBI:30616"/>
    </ligand>
</feature>
<dbReference type="Proteomes" id="UP000030106">
    <property type="component" value="Unassembled WGS sequence"/>
</dbReference>
<dbReference type="PROSITE" id="PS50011">
    <property type="entry name" value="PROTEIN_KINASE_DOM"/>
    <property type="match status" value="1"/>
</dbReference>
<gene>
    <name evidence="8" type="ORF">BBAD15_g9361</name>
</gene>
<evidence type="ECO:0000259" key="7">
    <source>
        <dbReference type="PROSITE" id="PS50011"/>
    </source>
</evidence>
<dbReference type="SUPFAM" id="SSF56112">
    <property type="entry name" value="Protein kinase-like (PK-like)"/>
    <property type="match status" value="1"/>
</dbReference>
<feature type="domain" description="Protein kinase" evidence="7">
    <location>
        <begin position="258"/>
        <end position="503"/>
    </location>
</feature>
<dbReference type="InterPro" id="IPR050629">
    <property type="entry name" value="STE20/SPS1-PAK"/>
</dbReference>
<evidence type="ECO:0000259" key="6">
    <source>
        <dbReference type="PROSITE" id="PS50006"/>
    </source>
</evidence>
<dbReference type="STRING" id="1245745.A0A0A2VXB6"/>
<keyword evidence="3 5" id="KW-0547">Nucleotide-binding</keyword>
<dbReference type="InterPro" id="IPR000719">
    <property type="entry name" value="Prot_kinase_dom"/>
</dbReference>
<dbReference type="eggNOG" id="KOG0574">
    <property type="taxonomic scope" value="Eukaryota"/>
</dbReference>
<evidence type="ECO:0000256" key="3">
    <source>
        <dbReference type="ARBA" id="ARBA00022741"/>
    </source>
</evidence>
<feature type="domain" description="FHA" evidence="6">
    <location>
        <begin position="125"/>
        <end position="174"/>
    </location>
</feature>
<comment type="similarity">
    <text evidence="1">Belongs to the protein kinase superfamily. CAMK Ser/Thr protein kinase family. CHEK2 subfamily.</text>
</comment>
<dbReference type="EC" id="2.7.11.1" evidence="2"/>
<dbReference type="Pfam" id="PF00069">
    <property type="entry name" value="Pkinase"/>
    <property type="match status" value="1"/>
</dbReference>
<dbReference type="OrthoDB" id="4062651at2759"/>
<keyword evidence="4 5" id="KW-0067">ATP-binding</keyword>
<proteinExistence type="inferred from homology"/>
<keyword evidence="8" id="KW-0418">Kinase</keyword>
<dbReference type="EMBL" id="ANFO01000948">
    <property type="protein sequence ID" value="KGQ05394.1"/>
    <property type="molecule type" value="Genomic_DNA"/>
</dbReference>
<dbReference type="InterPro" id="IPR011009">
    <property type="entry name" value="Kinase-like_dom_sf"/>
</dbReference>
<dbReference type="GO" id="GO:0005524">
    <property type="term" value="F:ATP binding"/>
    <property type="evidence" value="ECO:0007669"/>
    <property type="project" value="UniProtKB-UniRule"/>
</dbReference>